<dbReference type="Pfam" id="PF01757">
    <property type="entry name" value="Acyl_transf_3"/>
    <property type="match status" value="1"/>
</dbReference>
<dbReference type="Pfam" id="PF19040">
    <property type="entry name" value="SGNH"/>
    <property type="match status" value="1"/>
</dbReference>
<evidence type="ECO:0000313" key="5">
    <source>
        <dbReference type="Proteomes" id="UP000663992"/>
    </source>
</evidence>
<proteinExistence type="predicted"/>
<protein>
    <submittedName>
        <fullName evidence="4">Acyltransferase</fullName>
    </submittedName>
</protein>
<gene>
    <name evidence="4" type="ORF">J0A65_10910</name>
</gene>
<evidence type="ECO:0000259" key="2">
    <source>
        <dbReference type="Pfam" id="PF01757"/>
    </source>
</evidence>
<feature type="domain" description="Acyltransferase 3" evidence="2">
    <location>
        <begin position="7"/>
        <end position="329"/>
    </location>
</feature>
<feature type="transmembrane region" description="Helical" evidence="1">
    <location>
        <begin position="224"/>
        <end position="240"/>
    </location>
</feature>
<keyword evidence="4" id="KW-0808">Transferase</keyword>
<feature type="transmembrane region" description="Helical" evidence="1">
    <location>
        <begin position="32"/>
        <end position="53"/>
    </location>
</feature>
<keyword evidence="1" id="KW-0812">Transmembrane</keyword>
<dbReference type="PANTHER" id="PTHR23028">
    <property type="entry name" value="ACETYLTRANSFERASE"/>
    <property type="match status" value="1"/>
</dbReference>
<dbReference type="Proteomes" id="UP000663992">
    <property type="component" value="Unassembled WGS sequence"/>
</dbReference>
<feature type="domain" description="SGNH" evidence="3">
    <location>
        <begin position="392"/>
        <end position="647"/>
    </location>
</feature>
<accession>A0ABS3CTC7</accession>
<reference evidence="4 5" key="1">
    <citation type="submission" date="2021-03" db="EMBL/GenBank/DDBJ databases">
        <title>novel species isolated from a fishpond in China.</title>
        <authorList>
            <person name="Lu H."/>
            <person name="Cai Z."/>
        </authorList>
    </citation>
    <scope>NUCLEOTIDE SEQUENCE [LARGE SCALE GENOMIC DNA]</scope>
    <source>
        <strain evidence="4 5">Y57</strain>
    </source>
</reference>
<evidence type="ECO:0000259" key="3">
    <source>
        <dbReference type="Pfam" id="PF19040"/>
    </source>
</evidence>
<keyword evidence="5" id="KW-1185">Reference proteome</keyword>
<dbReference type="RefSeq" id="WP_206594215.1">
    <property type="nucleotide sequence ID" value="NZ_JAFKCS010000009.1"/>
</dbReference>
<keyword evidence="1" id="KW-1133">Transmembrane helix</keyword>
<feature type="transmembrane region" description="Helical" evidence="1">
    <location>
        <begin position="350"/>
        <end position="368"/>
    </location>
</feature>
<dbReference type="EMBL" id="JAFKCS010000009">
    <property type="protein sequence ID" value="MBN7820377.1"/>
    <property type="molecule type" value="Genomic_DNA"/>
</dbReference>
<feature type="transmembrane region" description="Helical" evidence="1">
    <location>
        <begin position="313"/>
        <end position="329"/>
    </location>
</feature>
<feature type="transmembrane region" description="Helical" evidence="1">
    <location>
        <begin position="246"/>
        <end position="265"/>
    </location>
</feature>
<dbReference type="InterPro" id="IPR002656">
    <property type="entry name" value="Acyl_transf_3_dom"/>
</dbReference>
<name>A0ABS3CTC7_9ALTE</name>
<dbReference type="InterPro" id="IPR043968">
    <property type="entry name" value="SGNH"/>
</dbReference>
<evidence type="ECO:0000313" key="4">
    <source>
        <dbReference type="EMBL" id="MBN7820377.1"/>
    </source>
</evidence>
<feature type="transmembrane region" description="Helical" evidence="1">
    <location>
        <begin position="73"/>
        <end position="92"/>
    </location>
</feature>
<organism evidence="4 5">
    <name type="scientific">Bowmanella yangjiangensis</name>
    <dbReference type="NCBI Taxonomy" id="2811230"/>
    <lineage>
        <taxon>Bacteria</taxon>
        <taxon>Pseudomonadati</taxon>
        <taxon>Pseudomonadota</taxon>
        <taxon>Gammaproteobacteria</taxon>
        <taxon>Alteromonadales</taxon>
        <taxon>Alteromonadaceae</taxon>
        <taxon>Bowmanella</taxon>
    </lineage>
</organism>
<comment type="caution">
    <text evidence="4">The sequence shown here is derived from an EMBL/GenBank/DDBJ whole genome shotgun (WGS) entry which is preliminary data.</text>
</comment>
<sequence>MTSYRREIDGLRAIAVIPVLFFHAGFDGFQGGFIGVDIFFVLSGYLISSIIQADLQQNKFSILTFYERRARRILPALFFMLLVSGFLAYSLIDADAFANLAQSSLAVLGFVSNLYFYLESGYFAPSSEELLLLHTWSLAVEEQFYVVFPLLLALIWKYSRTQRMWIILALILLSLVYSVYLGIIGQKDANFYLPFGRSWELLAGSLVALSGITAERFQRWQQELMSLLALLVLFGCIIFYDSNLPWPSLPAVLPVSATLILLLFCTPCTFIGKLLCHPLLVGVGLISYSLYLWHNPLFAIARIKSIQIPSQETYILLILLSVLLAYLSWRYVEAPFRDIQKVSKQRIFKFSAVGAALIGTSALVVVTMDGLPQRFLLPNLANTIQHSPKRNECHTDSSEYLRPQDACRYFSKPVKWAVLGDSHGVELAYALGEILAKQHQGLLHLTFSSCPPTLAQEVTSQGCKAWTNEAVYLLEHSTEISHVVLTYRYSAYWYGFKSHQGWQSPKHFIPRAYQHLPETQIGELHWQGLTAIITRLLKAGKTLYLTYPIPELPHHINKLITPRSIWSDEFSIELDKALTLEEHQHKNVILLEKMNSLPFSERLIAIDPSEIFCDAIYCSAAMNGNVLYFDDNHPSLYAASLIARKIKQTELTTPSVIGAISKAE</sequence>
<keyword evidence="1" id="KW-0472">Membrane</keyword>
<feature type="transmembrane region" description="Helical" evidence="1">
    <location>
        <begin position="191"/>
        <end position="212"/>
    </location>
</feature>
<dbReference type="InterPro" id="IPR050879">
    <property type="entry name" value="Acyltransferase_3"/>
</dbReference>
<evidence type="ECO:0000256" key="1">
    <source>
        <dbReference type="SAM" id="Phobius"/>
    </source>
</evidence>
<keyword evidence="4" id="KW-0012">Acyltransferase</keyword>
<dbReference type="PANTHER" id="PTHR23028:SF53">
    <property type="entry name" value="ACYL_TRANSF_3 DOMAIN-CONTAINING PROTEIN"/>
    <property type="match status" value="1"/>
</dbReference>
<feature type="transmembrane region" description="Helical" evidence="1">
    <location>
        <begin position="274"/>
        <end position="293"/>
    </location>
</feature>
<feature type="transmembrane region" description="Helical" evidence="1">
    <location>
        <begin position="98"/>
        <end position="118"/>
    </location>
</feature>
<dbReference type="GO" id="GO:0016746">
    <property type="term" value="F:acyltransferase activity"/>
    <property type="evidence" value="ECO:0007669"/>
    <property type="project" value="UniProtKB-KW"/>
</dbReference>
<feature type="transmembrane region" description="Helical" evidence="1">
    <location>
        <begin position="165"/>
        <end position="185"/>
    </location>
</feature>